<accession>A0A7I7Q346</accession>
<dbReference type="EMBL" id="AP022587">
    <property type="protein sequence ID" value="BBY20437.1"/>
    <property type="molecule type" value="Genomic_DNA"/>
</dbReference>
<keyword evidence="1" id="KW-0472">Membrane</keyword>
<reference evidence="2 3" key="1">
    <citation type="journal article" date="2019" name="Emerg. Microbes Infect.">
        <title>Comprehensive subspecies identification of 175 nontuberculous mycobacteria species based on 7547 genomic profiles.</title>
        <authorList>
            <person name="Matsumoto Y."/>
            <person name="Kinjo T."/>
            <person name="Motooka D."/>
            <person name="Nabeya D."/>
            <person name="Jung N."/>
            <person name="Uechi K."/>
            <person name="Horii T."/>
            <person name="Iida T."/>
            <person name="Fujita J."/>
            <person name="Nakamura S."/>
        </authorList>
    </citation>
    <scope>NUCLEOTIDE SEQUENCE [LARGE SCALE GENOMIC DNA]</scope>
    <source>
        <strain evidence="2 3">JCM 17783</strain>
    </source>
</reference>
<gene>
    <name evidence="2" type="ORF">MSTO_06420</name>
</gene>
<keyword evidence="1" id="KW-0812">Transmembrane</keyword>
<keyword evidence="1" id="KW-1133">Transmembrane helix</keyword>
<organism evidence="2 3">
    <name type="scientific">Mycobacterium stomatepiae</name>
    <dbReference type="NCBI Taxonomy" id="470076"/>
    <lineage>
        <taxon>Bacteria</taxon>
        <taxon>Bacillati</taxon>
        <taxon>Actinomycetota</taxon>
        <taxon>Actinomycetes</taxon>
        <taxon>Mycobacteriales</taxon>
        <taxon>Mycobacteriaceae</taxon>
        <taxon>Mycobacterium</taxon>
        <taxon>Mycobacterium simiae complex</taxon>
    </lineage>
</organism>
<feature type="transmembrane region" description="Helical" evidence="1">
    <location>
        <begin position="21"/>
        <end position="40"/>
    </location>
</feature>
<sequence length="86" mass="8313">MCSKLYQNGGTPMKSQTKMTITTFGAAGAVAFIVGLGGISPSEVAPAPAPPTHASASVASAAPNAEAPGTVHKAVLTACISGLNCG</sequence>
<name>A0A7I7Q346_9MYCO</name>
<proteinExistence type="predicted"/>
<protein>
    <submittedName>
        <fullName evidence="2">Uncharacterized protein</fullName>
    </submittedName>
</protein>
<dbReference type="KEGG" id="msto:MSTO_06420"/>
<dbReference type="AlphaFoldDB" id="A0A7I7Q346"/>
<dbReference type="Proteomes" id="UP000467130">
    <property type="component" value="Chromosome"/>
</dbReference>
<evidence type="ECO:0000313" key="3">
    <source>
        <dbReference type="Proteomes" id="UP000467130"/>
    </source>
</evidence>
<evidence type="ECO:0000313" key="2">
    <source>
        <dbReference type="EMBL" id="BBY20437.1"/>
    </source>
</evidence>
<keyword evidence="3" id="KW-1185">Reference proteome</keyword>
<evidence type="ECO:0000256" key="1">
    <source>
        <dbReference type="SAM" id="Phobius"/>
    </source>
</evidence>